<comment type="caution">
    <text evidence="2">The sequence shown here is derived from an EMBL/GenBank/DDBJ whole genome shotgun (WGS) entry which is preliminary data.</text>
</comment>
<feature type="domain" description="Reverse transcriptase zinc-binding" evidence="1">
    <location>
        <begin position="32"/>
        <end position="83"/>
    </location>
</feature>
<dbReference type="Pfam" id="PF13966">
    <property type="entry name" value="zf-RVT"/>
    <property type="match status" value="1"/>
</dbReference>
<dbReference type="Proteomes" id="UP000593578">
    <property type="component" value="Unassembled WGS sequence"/>
</dbReference>
<dbReference type="InterPro" id="IPR026960">
    <property type="entry name" value="RVT-Znf"/>
</dbReference>
<feature type="non-terminal residue" evidence="2">
    <location>
        <position position="1"/>
    </location>
</feature>
<name>A0A7J8P872_GOSRA</name>
<evidence type="ECO:0000259" key="1">
    <source>
        <dbReference type="Pfam" id="PF13966"/>
    </source>
</evidence>
<dbReference type="GO" id="GO:0003676">
    <property type="term" value="F:nucleic acid binding"/>
    <property type="evidence" value="ECO:0007669"/>
    <property type="project" value="InterPro"/>
</dbReference>
<proteinExistence type="predicted"/>
<accession>A0A7J8P872</accession>
<gene>
    <name evidence="2" type="ORF">Gorai_016158</name>
</gene>
<dbReference type="AlphaFoldDB" id="A0A7J8P872"/>
<organism evidence="2 3">
    <name type="scientific">Gossypium raimondii</name>
    <name type="common">Peruvian cotton</name>
    <name type="synonym">Gossypium klotzschianum subsp. raimondii</name>
    <dbReference type="NCBI Taxonomy" id="29730"/>
    <lineage>
        <taxon>Eukaryota</taxon>
        <taxon>Viridiplantae</taxon>
        <taxon>Streptophyta</taxon>
        <taxon>Embryophyta</taxon>
        <taxon>Tracheophyta</taxon>
        <taxon>Spermatophyta</taxon>
        <taxon>Magnoliopsida</taxon>
        <taxon>eudicotyledons</taxon>
        <taxon>Gunneridae</taxon>
        <taxon>Pentapetalae</taxon>
        <taxon>rosids</taxon>
        <taxon>malvids</taxon>
        <taxon>Malvales</taxon>
        <taxon>Malvaceae</taxon>
        <taxon>Malvoideae</taxon>
        <taxon>Gossypium</taxon>
    </lineage>
</organism>
<evidence type="ECO:0000313" key="3">
    <source>
        <dbReference type="Proteomes" id="UP000593578"/>
    </source>
</evidence>
<evidence type="ECO:0000313" key="2">
    <source>
        <dbReference type="EMBL" id="MBA0585378.1"/>
    </source>
</evidence>
<reference evidence="2 3" key="1">
    <citation type="journal article" date="2019" name="Genome Biol. Evol.">
        <title>Insights into the evolution of the New World diploid cottons (Gossypium, subgenus Houzingenia) based on genome sequencing.</title>
        <authorList>
            <person name="Grover C.E."/>
            <person name="Arick M.A. 2nd"/>
            <person name="Thrash A."/>
            <person name="Conover J.L."/>
            <person name="Sanders W.S."/>
            <person name="Peterson D.G."/>
            <person name="Frelichowski J.E."/>
            <person name="Scheffler J.A."/>
            <person name="Scheffler B.E."/>
            <person name="Wendel J.F."/>
        </authorList>
    </citation>
    <scope>NUCLEOTIDE SEQUENCE [LARGE SCALE GENOMIC DNA]</scope>
    <source>
        <strain evidence="2">8</strain>
        <tissue evidence="2">Leaf</tissue>
    </source>
</reference>
<dbReference type="Gene3D" id="3.30.420.10">
    <property type="entry name" value="Ribonuclease H-like superfamily/Ribonuclease H"/>
    <property type="match status" value="1"/>
</dbReference>
<dbReference type="EMBL" id="JABEZZ010000005">
    <property type="protein sequence ID" value="MBA0585378.1"/>
    <property type="molecule type" value="Genomic_DNA"/>
</dbReference>
<dbReference type="InterPro" id="IPR036397">
    <property type="entry name" value="RNaseH_sf"/>
</dbReference>
<sequence>MLMEKFEKNPKSRRRLCGRSSRSFKDHKGLGFFVCLTFKQRFLTNMERVRRGIGHSSACGIYGHISEDMLHSIRDCPTTRDIWNLLIPTDQIVYLNSNGSVKLEDGSASAGGITDGLEVVIAIQEGLTEGFNPALIRRILQLFSQFQHWSIFHIPREENEEVDRLVKLTHLDSQGLQVFEV</sequence>
<protein>
    <recommendedName>
        <fullName evidence="1">Reverse transcriptase zinc-binding domain-containing protein</fullName>
    </recommendedName>
</protein>